<dbReference type="Proteomes" id="UP000474758">
    <property type="component" value="Unassembled WGS sequence"/>
</dbReference>
<name>A0A6M1UBU9_9RHOB</name>
<evidence type="ECO:0000256" key="1">
    <source>
        <dbReference type="SAM" id="MobiDB-lite"/>
    </source>
</evidence>
<feature type="non-terminal residue" evidence="2">
    <location>
        <position position="1"/>
    </location>
</feature>
<comment type="caution">
    <text evidence="2">The sequence shown here is derived from an EMBL/GenBank/DDBJ whole genome shotgun (WGS) entry which is preliminary data.</text>
</comment>
<reference evidence="2 3" key="1">
    <citation type="submission" date="2020-02" db="EMBL/GenBank/DDBJ databases">
        <title>Rhodobacter translucens sp. nov., a novel bacterium isolated from activated sludge.</title>
        <authorList>
            <person name="Liu J."/>
        </authorList>
    </citation>
    <scope>NUCLEOTIDE SEQUENCE [LARGE SCALE GENOMIC DNA]</scope>
    <source>
        <strain evidence="2 3">HX-7-19</strain>
    </source>
</reference>
<keyword evidence="3" id="KW-1185">Reference proteome</keyword>
<dbReference type="AlphaFoldDB" id="A0A6M1UBU9"/>
<dbReference type="RefSeq" id="WP_206526945.1">
    <property type="nucleotide sequence ID" value="NZ_JAALFE010000115.1"/>
</dbReference>
<protein>
    <submittedName>
        <fullName evidence="2">Uncharacterized protein</fullName>
    </submittedName>
</protein>
<evidence type="ECO:0000313" key="2">
    <source>
        <dbReference type="EMBL" id="NGQ93561.1"/>
    </source>
</evidence>
<organism evidence="2 3">
    <name type="scientific">Paragemmobacter kunshanensis</name>
    <dbReference type="NCBI Taxonomy" id="2583234"/>
    <lineage>
        <taxon>Bacteria</taxon>
        <taxon>Pseudomonadati</taxon>
        <taxon>Pseudomonadota</taxon>
        <taxon>Alphaproteobacteria</taxon>
        <taxon>Rhodobacterales</taxon>
        <taxon>Paracoccaceae</taxon>
        <taxon>Paragemmobacter</taxon>
    </lineage>
</organism>
<sequence length="153" mass="17033">QNAAGSRLDPPDFGRLRDDRHRSGRRTLAQRAKSGDLEVKRQATWGMSVTVSYDLERCSSDFPLFIGIVNGSDRTLEAVSFGIEGHRTGYSEPLYDSGYLGYSSDRIIASNDGWANCWTLPRQAYGASDQIVAMNPPNTLTWSAKNPSPRFRE</sequence>
<evidence type="ECO:0000313" key="3">
    <source>
        <dbReference type="Proteomes" id="UP000474758"/>
    </source>
</evidence>
<feature type="region of interest" description="Disordered" evidence="1">
    <location>
        <begin position="1"/>
        <end position="33"/>
    </location>
</feature>
<feature type="compositionally biased region" description="Basic and acidic residues" evidence="1">
    <location>
        <begin position="9"/>
        <end position="21"/>
    </location>
</feature>
<accession>A0A6M1UBU9</accession>
<gene>
    <name evidence="2" type="ORF">G5V65_22065</name>
</gene>
<proteinExistence type="predicted"/>
<dbReference type="EMBL" id="JAALFE010000115">
    <property type="protein sequence ID" value="NGQ93561.1"/>
    <property type="molecule type" value="Genomic_DNA"/>
</dbReference>